<dbReference type="Proteomes" id="UP000789366">
    <property type="component" value="Unassembled WGS sequence"/>
</dbReference>
<gene>
    <name evidence="1" type="ORF">SPELUC_LOCUS10524</name>
</gene>
<keyword evidence="2" id="KW-1185">Reference proteome</keyword>
<dbReference type="EMBL" id="CAJVPW010019853">
    <property type="protein sequence ID" value="CAG8686982.1"/>
    <property type="molecule type" value="Genomic_DNA"/>
</dbReference>
<sequence length="163" mass="19118">HLAETREQSQNHMQETDTHSIDTPIGEPSAQTNEPSLITESISSPASETSSNKEIREKRSNKRQKNTKMKETEIRKLLKEIKYLRNNINNVNERVEKSSVRAKIRDNWSDKKFEKLRNQYEYGTLRQIGKNLDITLNSASREEALKHIEIAKPNQMIESFYWM</sequence>
<reference evidence="1" key="1">
    <citation type="submission" date="2021-06" db="EMBL/GenBank/DDBJ databases">
        <authorList>
            <person name="Kallberg Y."/>
            <person name="Tangrot J."/>
            <person name="Rosling A."/>
        </authorList>
    </citation>
    <scope>NUCLEOTIDE SEQUENCE</scope>
    <source>
        <strain evidence="1">28 12/20/2015</strain>
    </source>
</reference>
<feature type="non-terminal residue" evidence="1">
    <location>
        <position position="1"/>
    </location>
</feature>
<evidence type="ECO:0000313" key="2">
    <source>
        <dbReference type="Proteomes" id="UP000789366"/>
    </source>
</evidence>
<proteinExistence type="predicted"/>
<protein>
    <submittedName>
        <fullName evidence="1">14590_t:CDS:1</fullName>
    </submittedName>
</protein>
<accession>A0ACA9P1T1</accession>
<name>A0ACA9P1T1_9GLOM</name>
<organism evidence="1 2">
    <name type="scientific">Cetraspora pellucida</name>
    <dbReference type="NCBI Taxonomy" id="1433469"/>
    <lineage>
        <taxon>Eukaryota</taxon>
        <taxon>Fungi</taxon>
        <taxon>Fungi incertae sedis</taxon>
        <taxon>Mucoromycota</taxon>
        <taxon>Glomeromycotina</taxon>
        <taxon>Glomeromycetes</taxon>
        <taxon>Diversisporales</taxon>
        <taxon>Gigasporaceae</taxon>
        <taxon>Cetraspora</taxon>
    </lineage>
</organism>
<comment type="caution">
    <text evidence="1">The sequence shown here is derived from an EMBL/GenBank/DDBJ whole genome shotgun (WGS) entry which is preliminary data.</text>
</comment>
<evidence type="ECO:0000313" key="1">
    <source>
        <dbReference type="EMBL" id="CAG8686982.1"/>
    </source>
</evidence>